<feature type="compositionally biased region" description="Polar residues" evidence="9">
    <location>
        <begin position="59"/>
        <end position="73"/>
    </location>
</feature>
<keyword evidence="3 8" id="KW-0375">Hydrogen ion transport</keyword>
<keyword evidence="6 8" id="KW-0139">CF(1)</keyword>
<evidence type="ECO:0000256" key="6">
    <source>
        <dbReference type="ARBA" id="ARBA00023196"/>
    </source>
</evidence>
<organism evidence="10 11">
    <name type="scientific">Devosia oryziradicis</name>
    <dbReference type="NCBI Taxonomy" id="2801335"/>
    <lineage>
        <taxon>Bacteria</taxon>
        <taxon>Pseudomonadati</taxon>
        <taxon>Pseudomonadota</taxon>
        <taxon>Alphaproteobacteria</taxon>
        <taxon>Hyphomicrobiales</taxon>
        <taxon>Devosiaceae</taxon>
        <taxon>Devosia</taxon>
    </lineage>
</organism>
<dbReference type="NCBIfam" id="NF004402">
    <property type="entry name" value="PRK05758.2-2"/>
    <property type="match status" value="1"/>
</dbReference>
<dbReference type="NCBIfam" id="TIGR01145">
    <property type="entry name" value="ATP_synt_delta"/>
    <property type="match status" value="1"/>
</dbReference>
<dbReference type="InterPro" id="IPR020781">
    <property type="entry name" value="ATPase_OSCP/d_CS"/>
</dbReference>
<proteinExistence type="inferred from homology"/>
<evidence type="ECO:0000256" key="1">
    <source>
        <dbReference type="ARBA" id="ARBA00004370"/>
    </source>
</evidence>
<evidence type="ECO:0000256" key="9">
    <source>
        <dbReference type="SAM" id="MobiDB-lite"/>
    </source>
</evidence>
<comment type="subcellular location">
    <subcellularLocation>
        <location evidence="8">Cell membrane</location>
        <topology evidence="8">Peripheral membrane protein</topology>
    </subcellularLocation>
    <subcellularLocation>
        <location evidence="1">Membrane</location>
    </subcellularLocation>
</comment>
<keyword evidence="7 8" id="KW-0066">ATP synthesis</keyword>
<comment type="function">
    <text evidence="8">This protein is part of the stalk that links CF(0) to CF(1). It either transmits conformational changes from CF(0) to CF(1) or is implicated in proton conduction.</text>
</comment>
<evidence type="ECO:0000313" key="11">
    <source>
        <dbReference type="Proteomes" id="UP000595460"/>
    </source>
</evidence>
<keyword evidence="11" id="KW-1185">Reference proteome</keyword>
<keyword evidence="2 8" id="KW-0813">Transport</keyword>
<dbReference type="PROSITE" id="PS00389">
    <property type="entry name" value="ATPASE_DELTA"/>
    <property type="match status" value="1"/>
</dbReference>
<keyword evidence="8" id="KW-1003">Cell membrane</keyword>
<evidence type="ECO:0000256" key="7">
    <source>
        <dbReference type="ARBA" id="ARBA00023310"/>
    </source>
</evidence>
<reference evidence="10 11" key="1">
    <citation type="submission" date="2021-01" db="EMBL/GenBank/DDBJ databases">
        <title>Genome seq and assembly of Devosia sp. G19.</title>
        <authorList>
            <person name="Chhetri G."/>
        </authorList>
    </citation>
    <scope>NUCLEOTIDE SEQUENCE [LARGE SCALE GENOMIC DNA]</scope>
    <source>
        <strain evidence="10 11">G19</strain>
    </source>
</reference>
<dbReference type="NCBIfam" id="NF004406">
    <property type="entry name" value="PRK05758.3-2"/>
    <property type="match status" value="1"/>
</dbReference>
<evidence type="ECO:0000313" key="10">
    <source>
        <dbReference type="EMBL" id="QQR36712.1"/>
    </source>
</evidence>
<dbReference type="PANTHER" id="PTHR11910">
    <property type="entry name" value="ATP SYNTHASE DELTA CHAIN"/>
    <property type="match status" value="1"/>
</dbReference>
<evidence type="ECO:0000256" key="4">
    <source>
        <dbReference type="ARBA" id="ARBA00023065"/>
    </source>
</evidence>
<dbReference type="Gene3D" id="1.10.520.20">
    <property type="entry name" value="N-terminal domain of the delta subunit of the F1F0-ATP synthase"/>
    <property type="match status" value="1"/>
</dbReference>
<dbReference type="InterPro" id="IPR026015">
    <property type="entry name" value="ATP_synth_OSCP/delta_N_sf"/>
</dbReference>
<dbReference type="Pfam" id="PF00213">
    <property type="entry name" value="OSCP"/>
    <property type="match status" value="1"/>
</dbReference>
<comment type="similarity">
    <text evidence="8">Belongs to the ATPase delta chain family.</text>
</comment>
<keyword evidence="4 8" id="KW-0406">Ion transport</keyword>
<evidence type="ECO:0000256" key="5">
    <source>
        <dbReference type="ARBA" id="ARBA00023136"/>
    </source>
</evidence>
<dbReference type="HAMAP" id="MF_01416">
    <property type="entry name" value="ATP_synth_delta_bact"/>
    <property type="match status" value="1"/>
</dbReference>
<evidence type="ECO:0000256" key="8">
    <source>
        <dbReference type="HAMAP-Rule" id="MF_01416"/>
    </source>
</evidence>
<protein>
    <recommendedName>
        <fullName evidence="8">ATP synthase subunit delta</fullName>
    </recommendedName>
    <alternativeName>
        <fullName evidence="8">ATP synthase F(1) sector subunit delta</fullName>
    </alternativeName>
    <alternativeName>
        <fullName evidence="8">F-type ATPase subunit delta</fullName>
        <shortName evidence="8">F-ATPase subunit delta</shortName>
    </alternativeName>
</protein>
<name>A0ABX7BXN5_9HYPH</name>
<sequence length="273" mass="28430">MASAAKILPPEGFCRDAAAAEPATLSPHLNRPPKPCKPRGPCARAGPTLKGSPDVPFSRQEQASATARVSQRNHGGKRAGNQEGVAALAAQNSVLTQIARPYASALFDLASSENQLASVETSLSDVSRLIGESADFSRFLRSPVITADSKAQALDALLAKGKTNALVANFLKLIAKNGRLFALDAIIATFRELAAKARGEVTADVTSAAPLSADQVKALSETLKAKLGKTVTLNQFVDASLIGGLQVKVGSQMIDSSLKTKLAAMKIAMKEVG</sequence>
<comment type="function">
    <text evidence="8">F(1)F(0) ATP synthase produces ATP from ADP in the presence of a proton or sodium gradient. F-type ATPases consist of two structural domains, F(1) containing the extramembraneous catalytic core and F(0) containing the membrane proton channel, linked together by a central stalk and a peripheral stalk. During catalysis, ATP synthesis in the catalytic domain of F(1) is coupled via a rotary mechanism of the central stalk subunits to proton translocation.</text>
</comment>
<dbReference type="EMBL" id="CP068047">
    <property type="protein sequence ID" value="QQR36712.1"/>
    <property type="molecule type" value="Genomic_DNA"/>
</dbReference>
<dbReference type="InterPro" id="IPR000711">
    <property type="entry name" value="ATPase_OSCP/dsu"/>
</dbReference>
<evidence type="ECO:0000256" key="3">
    <source>
        <dbReference type="ARBA" id="ARBA00022781"/>
    </source>
</evidence>
<accession>A0ABX7BXN5</accession>
<dbReference type="SUPFAM" id="SSF47928">
    <property type="entry name" value="N-terminal domain of the delta subunit of the F1F0-ATP synthase"/>
    <property type="match status" value="1"/>
</dbReference>
<keyword evidence="5 8" id="KW-0472">Membrane</keyword>
<gene>
    <name evidence="8" type="primary">atpH</name>
    <name evidence="10" type="ORF">JI749_03505</name>
</gene>
<evidence type="ECO:0000256" key="2">
    <source>
        <dbReference type="ARBA" id="ARBA00022448"/>
    </source>
</evidence>
<dbReference type="Proteomes" id="UP000595460">
    <property type="component" value="Chromosome"/>
</dbReference>
<feature type="region of interest" description="Disordered" evidence="9">
    <location>
        <begin position="23"/>
        <end position="79"/>
    </location>
</feature>
<dbReference type="PRINTS" id="PR00125">
    <property type="entry name" value="ATPASEDELTA"/>
</dbReference>